<keyword evidence="2" id="KW-1185">Reference proteome</keyword>
<reference evidence="2" key="1">
    <citation type="submission" date="2018-04" db="EMBL/GenBank/DDBJ databases">
        <authorList>
            <person name="Watanabe M."/>
            <person name="Kojima H."/>
        </authorList>
    </citation>
    <scope>NUCLEOTIDE SEQUENCE [LARGE SCALE GENOMIC DNA]</scope>
    <source>
        <strain evidence="2">Dysh456</strain>
    </source>
</reference>
<name>A0A2Z6E8L2_9GAMM</name>
<protein>
    <submittedName>
        <fullName evidence="1">Tiorf138 protein</fullName>
    </submittedName>
</protein>
<proteinExistence type="predicted"/>
<reference evidence="2" key="2">
    <citation type="submission" date="2018-06" db="EMBL/GenBank/DDBJ databases">
        <title>Genome sequence of Rhodanobacteraceae bacterium strain Dysh456.</title>
        <authorList>
            <person name="Fukui M."/>
        </authorList>
    </citation>
    <scope>NUCLEOTIDE SEQUENCE [LARGE SCALE GENOMIC DNA]</scope>
    <source>
        <strain evidence="2">Dysh456</strain>
    </source>
</reference>
<dbReference type="AlphaFoldDB" id="A0A2Z6E8L2"/>
<evidence type="ECO:0000313" key="2">
    <source>
        <dbReference type="Proteomes" id="UP000270530"/>
    </source>
</evidence>
<dbReference type="EMBL" id="AP018560">
    <property type="protein sequence ID" value="BBD80829.1"/>
    <property type="molecule type" value="Genomic_DNA"/>
</dbReference>
<sequence length="197" mass="21168">MPPSSAVSATAPPAWPDTPRARAAAIALLQALNDELLAHASATLTLERWCAAHGLVAPEGVLAERVDAAPRPLPDELRGQLGVGADTPVKYRHVRLTCAGRVLSEAENWYLSGRLDAAMNHRLDTGATPFGKAVLALGYRRQTLEVRRLWAPTSDSDWPAATAAVLRHRALLVDGEGRPFAALEETYTGELLALARR</sequence>
<evidence type="ECO:0000313" key="1">
    <source>
        <dbReference type="EMBL" id="BBD80829.1"/>
    </source>
</evidence>
<dbReference type="InterPro" id="IPR028978">
    <property type="entry name" value="Chorismate_lyase_/UTRA_dom_sf"/>
</dbReference>
<dbReference type="KEGG" id="rbd:ALSL_2203"/>
<dbReference type="SUPFAM" id="SSF64288">
    <property type="entry name" value="Chorismate lyase-like"/>
    <property type="match status" value="1"/>
</dbReference>
<gene>
    <name evidence="1" type="ORF">ALSL_2203</name>
</gene>
<organism evidence="1 2">
    <name type="scientific">Aerosticca soli</name>
    <dbReference type="NCBI Taxonomy" id="2010829"/>
    <lineage>
        <taxon>Bacteria</taxon>
        <taxon>Pseudomonadati</taxon>
        <taxon>Pseudomonadota</taxon>
        <taxon>Gammaproteobacteria</taxon>
        <taxon>Lysobacterales</taxon>
        <taxon>Rhodanobacteraceae</taxon>
        <taxon>Aerosticca</taxon>
    </lineage>
</organism>
<dbReference type="Gene3D" id="3.40.1410.10">
    <property type="entry name" value="Chorismate lyase-like"/>
    <property type="match status" value="1"/>
</dbReference>
<accession>A0A2Z6E8L2</accession>
<dbReference type="Proteomes" id="UP000270530">
    <property type="component" value="Chromosome"/>
</dbReference>
<dbReference type="OrthoDB" id="7862147at2"/>